<proteinExistence type="predicted"/>
<sequence length="202" mass="22468">MSLCRVCNHHHEEGVRCSICGHTGKSKVFQFLKANRPINQLRFVSFRVNGNSDNPCKGNWCFARLLRERNFGTASTGLFDDSDVKTANHVLTFVGDAPVAAARWGWAVENGVEIAVIDKLGVVDIRRRRTYGTYTLTNIIEDIKAKVATESRLLYAIVAHVPHDPTHPAWKTFVKCGFQPMGEPIAIVTSPDPCAKMVLRCS</sequence>
<evidence type="ECO:0000313" key="1">
    <source>
        <dbReference type="EMBL" id="ETV98269.1"/>
    </source>
</evidence>
<dbReference type="RefSeq" id="XP_008873144.1">
    <property type="nucleotide sequence ID" value="XM_008874922.1"/>
</dbReference>
<gene>
    <name evidence="1" type="ORF">H310_08983</name>
</gene>
<dbReference type="EMBL" id="KI913970">
    <property type="protein sequence ID" value="ETV98269.1"/>
    <property type="molecule type" value="Genomic_DNA"/>
</dbReference>
<dbReference type="InterPro" id="IPR016181">
    <property type="entry name" value="Acyl_CoA_acyltransferase"/>
</dbReference>
<dbReference type="eggNOG" id="ENOG502S5NA">
    <property type="taxonomic scope" value="Eukaryota"/>
</dbReference>
<reference evidence="1" key="1">
    <citation type="submission" date="2013-12" db="EMBL/GenBank/DDBJ databases">
        <title>The Genome Sequence of Aphanomyces invadans NJM9701.</title>
        <authorList>
            <consortium name="The Broad Institute Genomics Platform"/>
            <person name="Russ C."/>
            <person name="Tyler B."/>
            <person name="van West P."/>
            <person name="Dieguez-Uribeondo J."/>
            <person name="Young S.K."/>
            <person name="Zeng Q."/>
            <person name="Gargeya S."/>
            <person name="Fitzgerald M."/>
            <person name="Abouelleil A."/>
            <person name="Alvarado L."/>
            <person name="Chapman S.B."/>
            <person name="Gainer-Dewar J."/>
            <person name="Goldberg J."/>
            <person name="Griggs A."/>
            <person name="Gujja S."/>
            <person name="Hansen M."/>
            <person name="Howarth C."/>
            <person name="Imamovic A."/>
            <person name="Ireland A."/>
            <person name="Larimer J."/>
            <person name="McCowan C."/>
            <person name="Murphy C."/>
            <person name="Pearson M."/>
            <person name="Poon T.W."/>
            <person name="Priest M."/>
            <person name="Roberts A."/>
            <person name="Saif S."/>
            <person name="Shea T."/>
            <person name="Sykes S."/>
            <person name="Wortman J."/>
            <person name="Nusbaum C."/>
            <person name="Birren B."/>
        </authorList>
    </citation>
    <scope>NUCLEOTIDE SEQUENCE [LARGE SCALE GENOMIC DNA]</scope>
    <source>
        <strain evidence="1">NJM9701</strain>
    </source>
</reference>
<dbReference type="AlphaFoldDB" id="A0A024TW95"/>
<protein>
    <recommendedName>
        <fullName evidence="2">N-acetyltransferase domain-containing protein</fullName>
    </recommendedName>
</protein>
<dbReference type="SUPFAM" id="SSF55729">
    <property type="entry name" value="Acyl-CoA N-acyltransferases (Nat)"/>
    <property type="match status" value="1"/>
</dbReference>
<name>A0A024TW95_9STRA</name>
<organism evidence="1">
    <name type="scientific">Aphanomyces invadans</name>
    <dbReference type="NCBI Taxonomy" id="157072"/>
    <lineage>
        <taxon>Eukaryota</taxon>
        <taxon>Sar</taxon>
        <taxon>Stramenopiles</taxon>
        <taxon>Oomycota</taxon>
        <taxon>Saprolegniomycetes</taxon>
        <taxon>Saprolegniales</taxon>
        <taxon>Verrucalvaceae</taxon>
        <taxon>Aphanomyces</taxon>
    </lineage>
</organism>
<dbReference type="GeneID" id="20086033"/>
<dbReference type="OrthoDB" id="73196at2759"/>
<dbReference type="Gene3D" id="3.40.630.30">
    <property type="match status" value="1"/>
</dbReference>
<accession>A0A024TW95</accession>
<dbReference type="VEuPathDB" id="FungiDB:H310_08983"/>
<evidence type="ECO:0008006" key="2">
    <source>
        <dbReference type="Google" id="ProtNLM"/>
    </source>
</evidence>